<name>A0ACB8NQI9_CITSI</name>
<comment type="caution">
    <text evidence="1">The sequence shown here is derived from an EMBL/GenBank/DDBJ whole genome shotgun (WGS) entry which is preliminary data.</text>
</comment>
<protein>
    <submittedName>
        <fullName evidence="1">VOC domain-containing protein</fullName>
    </submittedName>
</protein>
<accession>A0ACB8NQI9</accession>
<organism evidence="1 2">
    <name type="scientific">Citrus sinensis</name>
    <name type="common">Sweet orange</name>
    <name type="synonym">Citrus aurantium var. sinensis</name>
    <dbReference type="NCBI Taxonomy" id="2711"/>
    <lineage>
        <taxon>Eukaryota</taxon>
        <taxon>Viridiplantae</taxon>
        <taxon>Streptophyta</taxon>
        <taxon>Embryophyta</taxon>
        <taxon>Tracheophyta</taxon>
        <taxon>Spermatophyta</taxon>
        <taxon>Magnoliopsida</taxon>
        <taxon>eudicotyledons</taxon>
        <taxon>Gunneridae</taxon>
        <taxon>Pentapetalae</taxon>
        <taxon>rosids</taxon>
        <taxon>malvids</taxon>
        <taxon>Sapindales</taxon>
        <taxon>Rutaceae</taxon>
        <taxon>Aurantioideae</taxon>
        <taxon>Citrus</taxon>
    </lineage>
</organism>
<keyword evidence="2" id="KW-1185">Reference proteome</keyword>
<dbReference type="Proteomes" id="UP000829398">
    <property type="component" value="Chromosome 1"/>
</dbReference>
<evidence type="ECO:0000313" key="2">
    <source>
        <dbReference type="Proteomes" id="UP000829398"/>
    </source>
</evidence>
<sequence length="303" mass="34730">MKESVENPLCLKSLNHISLVCRSVEASLDFYQNVLGFFPIRRPGSFDFDGAWLFNYGMGIHLLKSEEPDNLPKAGKNINPKDNHISFQCENMAIVERRLKEMKIDYVKSRVEEGGINVDQLFFHDPDGSMIEICNCDVLPVVPLAGDAVRIRSYPDRMPSIGKIINPKDNHISFQVFVFFHYYYLFYLRYAHSKACASDVLEMISYMYFTCWQCENMATVERKLTEMKIEYVKSRVEEGGIYVDQVFFHDPDGSMIEICNCDVLPVVPLAGDTIRSCSIVNCNIQQRNSSGRFNNANETAMPF</sequence>
<proteinExistence type="predicted"/>
<dbReference type="EMBL" id="CM039170">
    <property type="protein sequence ID" value="KAH9800295.1"/>
    <property type="molecule type" value="Genomic_DNA"/>
</dbReference>
<evidence type="ECO:0000313" key="1">
    <source>
        <dbReference type="EMBL" id="KAH9800295.1"/>
    </source>
</evidence>
<gene>
    <name evidence="1" type="ORF">KPL71_000605</name>
</gene>
<reference evidence="2" key="1">
    <citation type="journal article" date="2023" name="Hortic. Res.">
        <title>A chromosome-level phased genome enabling allele-level studies in sweet orange: a case study on citrus Huanglongbing tolerance.</title>
        <authorList>
            <person name="Wu B."/>
            <person name="Yu Q."/>
            <person name="Deng Z."/>
            <person name="Duan Y."/>
            <person name="Luo F."/>
            <person name="Gmitter F. Jr."/>
        </authorList>
    </citation>
    <scope>NUCLEOTIDE SEQUENCE [LARGE SCALE GENOMIC DNA]</scope>
    <source>
        <strain evidence="2">cv. Valencia</strain>
    </source>
</reference>